<reference evidence="1" key="1">
    <citation type="submission" date="2020-05" db="EMBL/GenBank/DDBJ databases">
        <title>WGS assembly of Panicum virgatum.</title>
        <authorList>
            <person name="Lovell J.T."/>
            <person name="Jenkins J."/>
            <person name="Shu S."/>
            <person name="Juenger T.E."/>
            <person name="Schmutz J."/>
        </authorList>
    </citation>
    <scope>NUCLEOTIDE SEQUENCE</scope>
    <source>
        <strain evidence="1">AP13</strain>
    </source>
</reference>
<protein>
    <submittedName>
        <fullName evidence="1">Uncharacterized protein</fullName>
    </submittedName>
</protein>
<dbReference type="EMBL" id="CM029052">
    <property type="protein sequence ID" value="KAG2559285.1"/>
    <property type="molecule type" value="Genomic_DNA"/>
</dbReference>
<proteinExistence type="predicted"/>
<sequence length="158" mass="16050">MPQAAPNTSMIGDAALSWGQRREPDLKGGSSCIWTCMHGIEARSLRPELSWGIWAGCRHDDGADSGEKGIPAAVLCVARCGGAMREDEAGCRCCVCVCGGGGGGGGGGEEEVGRGRRLHVGGRRRCGCGGTGAACLQGGAGGGAVCGCRGGWSWLRRR</sequence>
<gene>
    <name evidence="1" type="ORF">PVAP13_8NG313062</name>
</gene>
<comment type="caution">
    <text evidence="1">The sequence shown here is derived from an EMBL/GenBank/DDBJ whole genome shotgun (WGS) entry which is preliminary data.</text>
</comment>
<dbReference type="AlphaFoldDB" id="A0A8T0PE35"/>
<evidence type="ECO:0000313" key="2">
    <source>
        <dbReference type="Proteomes" id="UP000823388"/>
    </source>
</evidence>
<dbReference type="Proteomes" id="UP000823388">
    <property type="component" value="Chromosome 8N"/>
</dbReference>
<evidence type="ECO:0000313" key="1">
    <source>
        <dbReference type="EMBL" id="KAG2559285.1"/>
    </source>
</evidence>
<keyword evidence="2" id="KW-1185">Reference proteome</keyword>
<name>A0A8T0PE35_PANVG</name>
<accession>A0A8T0PE35</accession>
<organism evidence="1 2">
    <name type="scientific">Panicum virgatum</name>
    <name type="common">Blackwell switchgrass</name>
    <dbReference type="NCBI Taxonomy" id="38727"/>
    <lineage>
        <taxon>Eukaryota</taxon>
        <taxon>Viridiplantae</taxon>
        <taxon>Streptophyta</taxon>
        <taxon>Embryophyta</taxon>
        <taxon>Tracheophyta</taxon>
        <taxon>Spermatophyta</taxon>
        <taxon>Magnoliopsida</taxon>
        <taxon>Liliopsida</taxon>
        <taxon>Poales</taxon>
        <taxon>Poaceae</taxon>
        <taxon>PACMAD clade</taxon>
        <taxon>Panicoideae</taxon>
        <taxon>Panicodae</taxon>
        <taxon>Paniceae</taxon>
        <taxon>Panicinae</taxon>
        <taxon>Panicum</taxon>
        <taxon>Panicum sect. Hiantes</taxon>
    </lineage>
</organism>